<dbReference type="GO" id="GO:0003677">
    <property type="term" value="F:DNA binding"/>
    <property type="evidence" value="ECO:0007669"/>
    <property type="project" value="UniProtKB-KW"/>
</dbReference>
<keyword evidence="2" id="KW-0238">DNA-binding</keyword>
<dbReference type="Pfam" id="PF09836">
    <property type="entry name" value="DUF2063"/>
    <property type="match status" value="1"/>
</dbReference>
<accession>A0ABW3FHQ8</accession>
<gene>
    <name evidence="2" type="ORF">ACFQ14_16635</name>
</gene>
<dbReference type="InterPro" id="IPR018640">
    <property type="entry name" value="DUF2063"/>
</dbReference>
<dbReference type="Proteomes" id="UP001597101">
    <property type="component" value="Unassembled WGS sequence"/>
</dbReference>
<evidence type="ECO:0000259" key="1">
    <source>
        <dbReference type="Pfam" id="PF09836"/>
    </source>
</evidence>
<proteinExistence type="predicted"/>
<keyword evidence="3" id="KW-1185">Reference proteome</keyword>
<protein>
    <submittedName>
        <fullName evidence="2">DNA-binding domain-containing protein</fullName>
    </submittedName>
</protein>
<dbReference type="EMBL" id="JBHTJV010000026">
    <property type="protein sequence ID" value="MFD0918031.1"/>
    <property type="molecule type" value="Genomic_DNA"/>
</dbReference>
<evidence type="ECO:0000313" key="3">
    <source>
        <dbReference type="Proteomes" id="UP001597101"/>
    </source>
</evidence>
<comment type="caution">
    <text evidence="2">The sequence shown here is derived from an EMBL/GenBank/DDBJ whole genome shotgun (WGS) entry which is preliminary data.</text>
</comment>
<dbReference type="Gene3D" id="1.10.150.690">
    <property type="entry name" value="DUF2063"/>
    <property type="match status" value="1"/>
</dbReference>
<reference evidence="3" key="1">
    <citation type="journal article" date="2019" name="Int. J. Syst. Evol. Microbiol.">
        <title>The Global Catalogue of Microorganisms (GCM) 10K type strain sequencing project: providing services to taxonomists for standard genome sequencing and annotation.</title>
        <authorList>
            <consortium name="The Broad Institute Genomics Platform"/>
            <consortium name="The Broad Institute Genome Sequencing Center for Infectious Disease"/>
            <person name="Wu L."/>
            <person name="Ma J."/>
        </authorList>
    </citation>
    <scope>NUCLEOTIDE SEQUENCE [LARGE SCALE GENOMIC DNA]</scope>
    <source>
        <strain evidence="3">CCUG 60023</strain>
    </source>
</reference>
<name>A0ABW3FHQ8_9HYPH</name>
<dbReference type="InterPro" id="IPR044922">
    <property type="entry name" value="DUF2063_N_sf"/>
</dbReference>
<organism evidence="2 3">
    <name type="scientific">Pseudahrensia aquimaris</name>
    <dbReference type="NCBI Taxonomy" id="744461"/>
    <lineage>
        <taxon>Bacteria</taxon>
        <taxon>Pseudomonadati</taxon>
        <taxon>Pseudomonadota</taxon>
        <taxon>Alphaproteobacteria</taxon>
        <taxon>Hyphomicrobiales</taxon>
        <taxon>Ahrensiaceae</taxon>
        <taxon>Pseudahrensia</taxon>
    </lineage>
</organism>
<evidence type="ECO:0000313" key="2">
    <source>
        <dbReference type="EMBL" id="MFD0918031.1"/>
    </source>
</evidence>
<dbReference type="RefSeq" id="WP_377213881.1">
    <property type="nucleotide sequence ID" value="NZ_JBHTJV010000026.1"/>
</dbReference>
<sequence>MSAQSPHWPSRSGAFAGALLDPDTLVPDGVGKDAEAAPKRFSVYRNNVVVSLMEALAAAYPSTKSLLGDENFDRIARAFVALHPPQSPMMQNYGAEFPQFTAELAALSELPFVADLTGVEWAWNKAYHALDQEPLTADELAGLTPEQSTQLTLLPSNATHLIRSQWCVFDLFQCRFEPLAQDVDFNTPQNVLITRSDFSVQVIPLSHSDSACLASLLDGEPLGKAVANAMEIDAAYNPAELISLSLQFSLFQTLRDTSSKSKSS</sequence>
<feature type="domain" description="Putative DNA-binding" evidence="1">
    <location>
        <begin position="14"/>
        <end position="100"/>
    </location>
</feature>